<dbReference type="EMBL" id="GL732537">
    <property type="protein sequence ID" value="EFX83438.1"/>
    <property type="molecule type" value="Genomic_DNA"/>
</dbReference>
<keyword evidence="2" id="KW-0964">Secreted</keyword>
<dbReference type="PANTHER" id="PTHR24264:SF65">
    <property type="entry name" value="SRCR DOMAIN-CONTAINING PROTEIN"/>
    <property type="match status" value="1"/>
</dbReference>
<dbReference type="InParanoid" id="E9GB32"/>
<dbReference type="PhylomeDB" id="E9GB32"/>
<dbReference type="GO" id="GO:0004252">
    <property type="term" value="F:serine-type endopeptidase activity"/>
    <property type="evidence" value="ECO:0000318"/>
    <property type="project" value="GO_Central"/>
</dbReference>
<dbReference type="FunCoup" id="E9GB32">
    <property type="interactions" value="11"/>
</dbReference>
<protein>
    <recommendedName>
        <fullName evidence="11">limulus clotting factor C</fullName>
        <ecNumber evidence="11">3.4.21.84</ecNumber>
    </recommendedName>
</protein>
<dbReference type="InterPro" id="IPR018114">
    <property type="entry name" value="TRYPSIN_HIS"/>
</dbReference>
<comment type="subcellular location">
    <subcellularLocation>
        <location evidence="1">Secreted</location>
    </subcellularLocation>
</comment>
<evidence type="ECO:0000256" key="8">
    <source>
        <dbReference type="ARBA" id="ARBA00022825"/>
    </source>
</evidence>
<dbReference type="CDD" id="cd00190">
    <property type="entry name" value="Tryp_SPc"/>
    <property type="match status" value="1"/>
</dbReference>
<dbReference type="InterPro" id="IPR001314">
    <property type="entry name" value="Peptidase_S1A"/>
</dbReference>
<dbReference type="SUPFAM" id="SSF50494">
    <property type="entry name" value="Trypsin-like serine proteases"/>
    <property type="match status" value="1"/>
</dbReference>
<evidence type="ECO:0000256" key="3">
    <source>
        <dbReference type="ARBA" id="ARBA00022659"/>
    </source>
</evidence>
<dbReference type="PROSITE" id="PS00134">
    <property type="entry name" value="TRYPSIN_HIS"/>
    <property type="match status" value="1"/>
</dbReference>
<dbReference type="SMART" id="SM00020">
    <property type="entry name" value="Tryp_SPc"/>
    <property type="match status" value="1"/>
</dbReference>
<evidence type="ECO:0000256" key="1">
    <source>
        <dbReference type="ARBA" id="ARBA00004613"/>
    </source>
</evidence>
<sequence>MCRFLFIFLLWNYATRVDTASIADAPALRPTRIVNGEEVRDGEVTWQISLQLSSAVSGENRQRTMSHFCGGAIINSQWAITAAHCVYQKMYITSDNLFVVFNTTNMKLPDAANIGVEKIFSANYNEDTKENDLALLKLKGSIYNVTESFIAVSLPSESFQPSGDCVVSGWGYQRANAGTTPDHLMAANVTILADEDCQNRFSPHYKIYPGMICAGGKEKDACQGDSGGPLVCKSSTGQNVLTGIVSWGIGCATPTIPGVYTKVAKYMDWINKIMADN</sequence>
<dbReference type="InterPro" id="IPR001254">
    <property type="entry name" value="Trypsin_dom"/>
</dbReference>
<evidence type="ECO:0000313" key="16">
    <source>
        <dbReference type="Proteomes" id="UP000000305"/>
    </source>
</evidence>
<dbReference type="KEGG" id="dpx:DAPPUDRAFT_347826"/>
<dbReference type="MEROPS" id="S01.035"/>
<dbReference type="PROSITE" id="PS00135">
    <property type="entry name" value="TRYPSIN_SER"/>
    <property type="match status" value="1"/>
</dbReference>
<organism evidence="15 16">
    <name type="scientific">Daphnia pulex</name>
    <name type="common">Water flea</name>
    <dbReference type="NCBI Taxonomy" id="6669"/>
    <lineage>
        <taxon>Eukaryota</taxon>
        <taxon>Metazoa</taxon>
        <taxon>Ecdysozoa</taxon>
        <taxon>Arthropoda</taxon>
        <taxon>Crustacea</taxon>
        <taxon>Branchiopoda</taxon>
        <taxon>Diplostraca</taxon>
        <taxon>Cladocera</taxon>
        <taxon>Anomopoda</taxon>
        <taxon>Daphniidae</taxon>
        <taxon>Daphnia</taxon>
    </lineage>
</organism>
<keyword evidence="6 12" id="KW-0378">Hydrolase</keyword>
<keyword evidence="16" id="KW-1185">Reference proteome</keyword>
<dbReference type="GO" id="GO:0005576">
    <property type="term" value="C:extracellular region"/>
    <property type="evidence" value="ECO:0007669"/>
    <property type="project" value="UniProtKB-SubCell"/>
</dbReference>
<reference evidence="15 16" key="1">
    <citation type="journal article" date="2011" name="Science">
        <title>The ecoresponsive genome of Daphnia pulex.</title>
        <authorList>
            <person name="Colbourne J.K."/>
            <person name="Pfrender M.E."/>
            <person name="Gilbert D."/>
            <person name="Thomas W.K."/>
            <person name="Tucker A."/>
            <person name="Oakley T.H."/>
            <person name="Tokishita S."/>
            <person name="Aerts A."/>
            <person name="Arnold G.J."/>
            <person name="Basu M.K."/>
            <person name="Bauer D.J."/>
            <person name="Caceres C.E."/>
            <person name="Carmel L."/>
            <person name="Casola C."/>
            <person name="Choi J.H."/>
            <person name="Detter J.C."/>
            <person name="Dong Q."/>
            <person name="Dusheyko S."/>
            <person name="Eads B.D."/>
            <person name="Frohlich T."/>
            <person name="Geiler-Samerotte K.A."/>
            <person name="Gerlach D."/>
            <person name="Hatcher P."/>
            <person name="Jogdeo S."/>
            <person name="Krijgsveld J."/>
            <person name="Kriventseva E.V."/>
            <person name="Kultz D."/>
            <person name="Laforsch C."/>
            <person name="Lindquist E."/>
            <person name="Lopez J."/>
            <person name="Manak J.R."/>
            <person name="Muller J."/>
            <person name="Pangilinan J."/>
            <person name="Patwardhan R.P."/>
            <person name="Pitluck S."/>
            <person name="Pritham E.J."/>
            <person name="Rechtsteiner A."/>
            <person name="Rho M."/>
            <person name="Rogozin I.B."/>
            <person name="Sakarya O."/>
            <person name="Salamov A."/>
            <person name="Schaack S."/>
            <person name="Shapiro H."/>
            <person name="Shiga Y."/>
            <person name="Skalitzky C."/>
            <person name="Smith Z."/>
            <person name="Souvorov A."/>
            <person name="Sung W."/>
            <person name="Tang Z."/>
            <person name="Tsuchiya D."/>
            <person name="Tu H."/>
            <person name="Vos H."/>
            <person name="Wang M."/>
            <person name="Wolf Y.I."/>
            <person name="Yamagata H."/>
            <person name="Yamada T."/>
            <person name="Ye Y."/>
            <person name="Shaw J.R."/>
            <person name="Andrews J."/>
            <person name="Crease T.J."/>
            <person name="Tang H."/>
            <person name="Lucas S.M."/>
            <person name="Robertson H.M."/>
            <person name="Bork P."/>
            <person name="Koonin E.V."/>
            <person name="Zdobnov E.M."/>
            <person name="Grigoriev I.V."/>
            <person name="Lynch M."/>
            <person name="Boore J.L."/>
        </authorList>
    </citation>
    <scope>NUCLEOTIDE SEQUENCE [LARGE SCALE GENOMIC DNA]</scope>
</reference>
<keyword evidence="4 12" id="KW-0645">Protease</keyword>
<evidence type="ECO:0000256" key="13">
    <source>
        <dbReference type="SAM" id="SignalP"/>
    </source>
</evidence>
<dbReference type="Gene3D" id="2.40.10.10">
    <property type="entry name" value="Trypsin-like serine proteases"/>
    <property type="match status" value="1"/>
</dbReference>
<dbReference type="EC" id="3.4.21.84" evidence="11"/>
<dbReference type="PANTHER" id="PTHR24264">
    <property type="entry name" value="TRYPSIN-RELATED"/>
    <property type="match status" value="1"/>
</dbReference>
<dbReference type="STRING" id="6669.E9GB32"/>
<keyword evidence="5 13" id="KW-0732">Signal</keyword>
<dbReference type="InterPro" id="IPR009003">
    <property type="entry name" value="Peptidase_S1_PA"/>
</dbReference>
<evidence type="ECO:0000256" key="5">
    <source>
        <dbReference type="ARBA" id="ARBA00022729"/>
    </source>
</evidence>
<gene>
    <name evidence="15" type="primary">TRY1</name>
    <name evidence="15" type="ORF">DAPPUDRAFT_347826</name>
</gene>
<evidence type="ECO:0000256" key="6">
    <source>
        <dbReference type="ARBA" id="ARBA00022801"/>
    </source>
</evidence>
<dbReference type="GO" id="GO:0006508">
    <property type="term" value="P:proteolysis"/>
    <property type="evidence" value="ECO:0007669"/>
    <property type="project" value="UniProtKB-KW"/>
</dbReference>
<name>E9GB32_DAPPU</name>
<feature type="domain" description="Peptidase S1" evidence="14">
    <location>
        <begin position="33"/>
        <end position="275"/>
    </location>
</feature>
<dbReference type="HOGENOM" id="CLU_006842_0_4_1"/>
<dbReference type="eggNOG" id="KOG3627">
    <property type="taxonomic scope" value="Eukaryota"/>
</dbReference>
<dbReference type="InterPro" id="IPR033116">
    <property type="entry name" value="TRYPSIN_SER"/>
</dbReference>
<dbReference type="FunFam" id="2.40.10.10:FF:000120">
    <property type="entry name" value="Putative serine protease"/>
    <property type="match status" value="1"/>
</dbReference>
<evidence type="ECO:0000256" key="7">
    <source>
        <dbReference type="ARBA" id="ARBA00022820"/>
    </source>
</evidence>
<evidence type="ECO:0000256" key="10">
    <source>
        <dbReference type="ARBA" id="ARBA00052079"/>
    </source>
</evidence>
<keyword evidence="3" id="KW-0768">Sushi</keyword>
<feature type="chain" id="PRO_5003240191" description="limulus clotting factor C" evidence="13">
    <location>
        <begin position="20"/>
        <end position="277"/>
    </location>
</feature>
<evidence type="ECO:0000256" key="2">
    <source>
        <dbReference type="ARBA" id="ARBA00022525"/>
    </source>
</evidence>
<dbReference type="Pfam" id="PF00089">
    <property type="entry name" value="Trypsin"/>
    <property type="match status" value="1"/>
</dbReference>
<dbReference type="InterPro" id="IPR050127">
    <property type="entry name" value="Serine_Proteases_S1"/>
</dbReference>
<evidence type="ECO:0000256" key="4">
    <source>
        <dbReference type="ARBA" id="ARBA00022670"/>
    </source>
</evidence>
<evidence type="ECO:0000256" key="12">
    <source>
        <dbReference type="RuleBase" id="RU363034"/>
    </source>
</evidence>
<comment type="catalytic activity">
    <reaction evidence="10">
        <text>Selective cleavage of 103-Arg-|-Ser-104 and 124-Ile-|-Ile-125 bonds in Limulus clotting factor B to form activated factor B. Cleavage of -Pro-Arg-|-Xaa- bonds in synthetic substrates.</text>
        <dbReference type="EC" id="3.4.21.84"/>
    </reaction>
</comment>
<evidence type="ECO:0000259" key="14">
    <source>
        <dbReference type="PROSITE" id="PS50240"/>
    </source>
</evidence>
<evidence type="ECO:0000256" key="11">
    <source>
        <dbReference type="ARBA" id="ARBA00066707"/>
    </source>
</evidence>
<dbReference type="Proteomes" id="UP000000305">
    <property type="component" value="Unassembled WGS sequence"/>
</dbReference>
<evidence type="ECO:0000313" key="15">
    <source>
        <dbReference type="EMBL" id="EFX83438.1"/>
    </source>
</evidence>
<feature type="signal peptide" evidence="13">
    <location>
        <begin position="1"/>
        <end position="19"/>
    </location>
</feature>
<accession>E9GB32</accession>
<evidence type="ECO:0000256" key="9">
    <source>
        <dbReference type="ARBA" id="ARBA00023157"/>
    </source>
</evidence>
<dbReference type="OrthoDB" id="93664at2759"/>
<proteinExistence type="predicted"/>
<dbReference type="PRINTS" id="PR00722">
    <property type="entry name" value="CHYMOTRYPSIN"/>
</dbReference>
<keyword evidence="7" id="KW-0353">Hemolymph clotting</keyword>
<keyword evidence="8 12" id="KW-0720">Serine protease</keyword>
<dbReference type="AlphaFoldDB" id="E9GB32"/>
<dbReference type="PROSITE" id="PS50240">
    <property type="entry name" value="TRYPSIN_DOM"/>
    <property type="match status" value="1"/>
</dbReference>
<dbReference type="InterPro" id="IPR043504">
    <property type="entry name" value="Peptidase_S1_PA_chymotrypsin"/>
</dbReference>
<keyword evidence="9" id="KW-1015">Disulfide bond</keyword>
<dbReference type="GO" id="GO:0042381">
    <property type="term" value="P:hemolymph coagulation"/>
    <property type="evidence" value="ECO:0007669"/>
    <property type="project" value="UniProtKB-KW"/>
</dbReference>